<dbReference type="Proteomes" id="UP000600139">
    <property type="component" value="Unassembled WGS sequence"/>
</dbReference>
<feature type="signal peptide" evidence="1">
    <location>
        <begin position="1"/>
        <end position="23"/>
    </location>
</feature>
<accession>A0A934R5C2</accession>
<dbReference type="AlphaFoldDB" id="A0A934R5C2"/>
<dbReference type="InterPro" id="IPR005135">
    <property type="entry name" value="Endo/exonuclease/phosphatase"/>
</dbReference>
<comment type="caution">
    <text evidence="3">The sequence shown here is derived from an EMBL/GenBank/DDBJ whole genome shotgun (WGS) entry which is preliminary data.</text>
</comment>
<dbReference type="GO" id="GO:0004519">
    <property type="term" value="F:endonuclease activity"/>
    <property type="evidence" value="ECO:0007669"/>
    <property type="project" value="UniProtKB-KW"/>
</dbReference>
<keyword evidence="3" id="KW-0378">Hydrolase</keyword>
<feature type="domain" description="Endonuclease/exonuclease/phosphatase" evidence="2">
    <location>
        <begin position="33"/>
        <end position="306"/>
    </location>
</feature>
<dbReference type="RefSeq" id="WP_200352191.1">
    <property type="nucleotide sequence ID" value="NZ_BAABHZ010000001.1"/>
</dbReference>
<dbReference type="PANTHER" id="PTHR41349:SF1">
    <property type="entry name" value="PROTEIN CBG08683"/>
    <property type="match status" value="1"/>
</dbReference>
<keyword evidence="1" id="KW-0732">Signal</keyword>
<dbReference type="Pfam" id="PF03372">
    <property type="entry name" value="Exo_endo_phos"/>
    <property type="match status" value="1"/>
</dbReference>
<name>A0A934R5C2_9BACT</name>
<organism evidence="3 4">
    <name type="scientific">Luteolibacter yonseiensis</name>
    <dbReference type="NCBI Taxonomy" id="1144680"/>
    <lineage>
        <taxon>Bacteria</taxon>
        <taxon>Pseudomonadati</taxon>
        <taxon>Verrucomicrobiota</taxon>
        <taxon>Verrucomicrobiia</taxon>
        <taxon>Verrucomicrobiales</taxon>
        <taxon>Verrucomicrobiaceae</taxon>
        <taxon>Luteolibacter</taxon>
    </lineage>
</organism>
<evidence type="ECO:0000259" key="2">
    <source>
        <dbReference type="Pfam" id="PF03372"/>
    </source>
</evidence>
<dbReference type="InterPro" id="IPR036691">
    <property type="entry name" value="Endo/exonu/phosph_ase_sf"/>
</dbReference>
<keyword evidence="4" id="KW-1185">Reference proteome</keyword>
<keyword evidence="3" id="KW-0540">Nuclease</keyword>
<protein>
    <submittedName>
        <fullName evidence="3">Endonuclease/exonuclease/phosphatase family protein</fullName>
    </submittedName>
</protein>
<dbReference type="SUPFAM" id="SSF56219">
    <property type="entry name" value="DNase I-like"/>
    <property type="match status" value="1"/>
</dbReference>
<dbReference type="PANTHER" id="PTHR41349">
    <property type="match status" value="1"/>
</dbReference>
<gene>
    <name evidence="3" type="ORF">JIN84_16610</name>
</gene>
<sequence>MTNTRLIFPMLLLSTFFTPGAGAEEKGAELSVMTFNCWYQFTKVNGGITKAVASIKEAGADVIGLQECSVETADKLAAELGFHRAKSGSGGAQIVSRHPILETFDVGGIDPARAVAAKIHMDGKPGHDFILFNIHLDAGHYGPYAARPTGSTSEQVMAEERKSQRTRQITGILESMATHLAQSDATPVFLTGDFNSPSHLDRVEKTTSSHPGITSMPWPATVLPFQAGLVDSFRLLHPDPVETPGTTWSTIHKEGEPQDRIDYIFHKGKGIRPITSRVFAGKAGKTIGEWGCDISPVVDNPWPSDHAAVVTVYRFGPK</sequence>
<dbReference type="Gene3D" id="3.60.10.10">
    <property type="entry name" value="Endonuclease/exonuclease/phosphatase"/>
    <property type="match status" value="1"/>
</dbReference>
<evidence type="ECO:0000313" key="3">
    <source>
        <dbReference type="EMBL" id="MBK1817244.1"/>
    </source>
</evidence>
<reference evidence="3" key="1">
    <citation type="submission" date="2021-01" db="EMBL/GenBank/DDBJ databases">
        <title>Modified the classification status of verrucomicrobia.</title>
        <authorList>
            <person name="Feng X."/>
        </authorList>
    </citation>
    <scope>NUCLEOTIDE SEQUENCE</scope>
    <source>
        <strain evidence="3">JCM 18052</strain>
    </source>
</reference>
<evidence type="ECO:0000256" key="1">
    <source>
        <dbReference type="SAM" id="SignalP"/>
    </source>
</evidence>
<dbReference type="EMBL" id="JAENIK010000012">
    <property type="protein sequence ID" value="MBK1817244.1"/>
    <property type="molecule type" value="Genomic_DNA"/>
</dbReference>
<evidence type="ECO:0000313" key="4">
    <source>
        <dbReference type="Proteomes" id="UP000600139"/>
    </source>
</evidence>
<proteinExistence type="predicted"/>
<keyword evidence="3" id="KW-0255">Endonuclease</keyword>
<feature type="chain" id="PRO_5037481322" evidence="1">
    <location>
        <begin position="24"/>
        <end position="318"/>
    </location>
</feature>